<proteinExistence type="evidence at transcript level"/>
<dbReference type="EMBL" id="EF148410">
    <property type="protein sequence ID" value="ABK96382.1"/>
    <property type="molecule type" value="mRNA"/>
</dbReference>
<name>A9PJ29_9ROSI</name>
<evidence type="ECO:0000313" key="1">
    <source>
        <dbReference type="EMBL" id="ABK96382.1"/>
    </source>
</evidence>
<reference evidence="1" key="1">
    <citation type="journal article" date="2008" name="BMC Genomics">
        <title>Analysis of 4,664 high-quality sequence-finished poplar full-length cDNA clones and their utility for the discovery of genes responding to insect feeding.</title>
        <authorList>
            <person name="Ralph S.G."/>
            <person name="Chun H.J."/>
            <person name="Cooper D."/>
            <person name="Kirkpatrick R."/>
            <person name="Kolosova N."/>
            <person name="Gunter L."/>
            <person name="Tuskan G.A."/>
            <person name="Douglas C.J."/>
            <person name="Holt R.A."/>
            <person name="Jones S.J."/>
            <person name="Marra M.A."/>
            <person name="Bohlmann J."/>
        </authorList>
    </citation>
    <scope>NUCLEOTIDE SEQUENCE</scope>
    <source>
        <tissue evidence="1">Sapling trees one metre in height and grown under greenhouse conditions were exposed to continuous feeding by Malacosoma disstria Hubner</tissue>
    </source>
</reference>
<accession>A9PJ29</accession>
<protein>
    <submittedName>
        <fullName evidence="1">Uncharacterized protein</fullName>
    </submittedName>
</protein>
<sequence length="176" mass="20904">MLKNISLRWSGSLVVATRAPSNQLRYLLLVQRGNLHILTLVNQSMSLKVQEPPVNLKDLHPLIHQCQRKKTNLPPPFYLLWLQIHLDLHFQSRVMHALHLPHVPLTCTLLVYHLVQKKLNMEHQIHLERKKEICHWSKCLCHSWRIFCPRLRNLSWVQKTQYVLNMMPPKKHLPLV</sequence>
<dbReference type="AlphaFoldDB" id="A9PJ29"/>
<organism evidence="1">
    <name type="scientific">Populus trichocarpa x Populus deltoides</name>
    <dbReference type="NCBI Taxonomy" id="3695"/>
    <lineage>
        <taxon>Eukaryota</taxon>
        <taxon>Viridiplantae</taxon>
        <taxon>Streptophyta</taxon>
        <taxon>Embryophyta</taxon>
        <taxon>Tracheophyta</taxon>
        <taxon>Spermatophyta</taxon>
        <taxon>Magnoliopsida</taxon>
        <taxon>eudicotyledons</taxon>
        <taxon>Gunneridae</taxon>
        <taxon>Pentapetalae</taxon>
        <taxon>rosids</taxon>
        <taxon>fabids</taxon>
        <taxon>Malpighiales</taxon>
        <taxon>Salicaceae</taxon>
        <taxon>Saliceae</taxon>
        <taxon>Populus</taxon>
    </lineage>
</organism>